<dbReference type="Proteomes" id="UP000007800">
    <property type="component" value="Unassembled WGS sequence"/>
</dbReference>
<dbReference type="GeneID" id="9058041"/>
<dbReference type="AlphaFoldDB" id="C5KSP1"/>
<protein>
    <submittedName>
        <fullName evidence="1">Uncharacterized protein</fullName>
    </submittedName>
</protein>
<dbReference type="EMBL" id="GG676093">
    <property type="protein sequence ID" value="EER12502.1"/>
    <property type="molecule type" value="Genomic_DNA"/>
</dbReference>
<dbReference type="InParanoid" id="C5KSP1"/>
<keyword evidence="2" id="KW-1185">Reference proteome</keyword>
<reference evidence="1 2" key="1">
    <citation type="submission" date="2008-07" db="EMBL/GenBank/DDBJ databases">
        <authorList>
            <person name="El-Sayed N."/>
            <person name="Caler E."/>
            <person name="Inman J."/>
            <person name="Amedeo P."/>
            <person name="Hass B."/>
            <person name="Wortman J."/>
        </authorList>
    </citation>
    <scope>NUCLEOTIDE SEQUENCE [LARGE SCALE GENOMIC DNA]</scope>
    <source>
        <strain evidence="2">ATCC 50983 / TXsc</strain>
    </source>
</reference>
<proteinExistence type="predicted"/>
<dbReference type="RefSeq" id="XP_002780707.1">
    <property type="nucleotide sequence ID" value="XM_002780661.1"/>
</dbReference>
<gene>
    <name evidence="1" type="ORF">Pmar_PMAR001833</name>
</gene>
<evidence type="ECO:0000313" key="1">
    <source>
        <dbReference type="EMBL" id="EER12502.1"/>
    </source>
</evidence>
<evidence type="ECO:0000313" key="2">
    <source>
        <dbReference type="Proteomes" id="UP000007800"/>
    </source>
</evidence>
<dbReference type="OrthoDB" id="444575at2759"/>
<sequence length="61" mass="6822">MRHNFEEATRIPKVFRPAIHQGFQTAMALNGVLDGEKSIIGHTDIKDIARDVVKDTGQALY</sequence>
<name>C5KSP1_PERM5</name>
<organism evidence="2">
    <name type="scientific">Perkinsus marinus (strain ATCC 50983 / TXsc)</name>
    <dbReference type="NCBI Taxonomy" id="423536"/>
    <lineage>
        <taxon>Eukaryota</taxon>
        <taxon>Sar</taxon>
        <taxon>Alveolata</taxon>
        <taxon>Perkinsozoa</taxon>
        <taxon>Perkinsea</taxon>
        <taxon>Perkinsida</taxon>
        <taxon>Perkinsidae</taxon>
        <taxon>Perkinsus</taxon>
    </lineage>
</organism>
<accession>C5KSP1</accession>